<feature type="transmembrane region" description="Helical" evidence="1">
    <location>
        <begin position="210"/>
        <end position="227"/>
    </location>
</feature>
<protein>
    <submittedName>
        <fullName evidence="3">CPBP family intramembrane metalloprotease</fullName>
    </submittedName>
</protein>
<dbReference type="GO" id="GO:0080120">
    <property type="term" value="P:CAAX-box protein maturation"/>
    <property type="evidence" value="ECO:0007669"/>
    <property type="project" value="UniProtKB-ARBA"/>
</dbReference>
<proteinExistence type="predicted"/>
<feature type="transmembrane region" description="Helical" evidence="1">
    <location>
        <begin position="119"/>
        <end position="140"/>
    </location>
</feature>
<dbReference type="InterPro" id="IPR052710">
    <property type="entry name" value="CAAX_protease"/>
</dbReference>
<keyword evidence="1" id="KW-0812">Transmembrane</keyword>
<feature type="domain" description="CAAX prenyl protease 2/Lysostaphin resistance protein A-like" evidence="2">
    <location>
        <begin position="126"/>
        <end position="218"/>
    </location>
</feature>
<dbReference type="PANTHER" id="PTHR36435">
    <property type="entry name" value="SLR1288 PROTEIN"/>
    <property type="match status" value="1"/>
</dbReference>
<feature type="transmembrane region" description="Helical" evidence="1">
    <location>
        <begin position="161"/>
        <end position="179"/>
    </location>
</feature>
<keyword evidence="1" id="KW-0472">Membrane</keyword>
<dbReference type="NCBIfam" id="NF046050">
    <property type="entry name" value="CPBP_fam_MroQ"/>
    <property type="match status" value="1"/>
</dbReference>
<feature type="transmembrane region" description="Helical" evidence="1">
    <location>
        <begin position="81"/>
        <end position="107"/>
    </location>
</feature>
<comment type="caution">
    <text evidence="3">The sequence shown here is derived from an EMBL/GenBank/DDBJ whole genome shotgun (WGS) entry which is preliminary data.</text>
</comment>
<organism evidence="3 4">
    <name type="scientific">Staphylococcus haemolyticus</name>
    <dbReference type="NCBI Taxonomy" id="1283"/>
    <lineage>
        <taxon>Bacteria</taxon>
        <taxon>Bacillati</taxon>
        <taxon>Bacillota</taxon>
        <taxon>Bacilli</taxon>
        <taxon>Bacillales</taxon>
        <taxon>Staphylococcaceae</taxon>
        <taxon>Staphylococcus</taxon>
    </lineage>
</organism>
<dbReference type="Pfam" id="PF02517">
    <property type="entry name" value="Rce1-like"/>
    <property type="match status" value="1"/>
</dbReference>
<feature type="transmembrane region" description="Helical" evidence="1">
    <location>
        <begin position="185"/>
        <end position="203"/>
    </location>
</feature>
<evidence type="ECO:0000259" key="2">
    <source>
        <dbReference type="Pfam" id="PF02517"/>
    </source>
</evidence>
<dbReference type="InterPro" id="IPR003675">
    <property type="entry name" value="Rce1/LyrA-like_dom"/>
</dbReference>
<evidence type="ECO:0000313" key="3">
    <source>
        <dbReference type="EMBL" id="PNN20728.1"/>
    </source>
</evidence>
<dbReference type="EMBL" id="LORN02000015">
    <property type="protein sequence ID" value="PNN20728.1"/>
    <property type="molecule type" value="Genomic_DNA"/>
</dbReference>
<feature type="transmembrane region" description="Helical" evidence="1">
    <location>
        <begin position="41"/>
        <end position="60"/>
    </location>
</feature>
<name>A0A2K0A6S4_STAHA</name>
<gene>
    <name evidence="3" type="ORF">AL503_008000</name>
</gene>
<evidence type="ECO:0000313" key="4">
    <source>
        <dbReference type="Proteomes" id="UP000053523"/>
    </source>
</evidence>
<keyword evidence="1" id="KW-1133">Transmembrane helix</keyword>
<dbReference type="GO" id="GO:0004175">
    <property type="term" value="F:endopeptidase activity"/>
    <property type="evidence" value="ECO:0007669"/>
    <property type="project" value="UniProtKB-ARBA"/>
</dbReference>
<dbReference type="AlphaFoldDB" id="A0A2K0A6S4"/>
<reference evidence="3 4" key="1">
    <citation type="submission" date="2017-12" db="EMBL/GenBank/DDBJ databases">
        <title>FDA dAtabase for Regulatory Grade micrObial Sequences (FDA-ARGOS): Supporting development and validation of Infectious Disease Dx tests.</title>
        <authorList>
            <person name="Hoffmann M."/>
            <person name="Allard M."/>
            <person name="Evans P."/>
            <person name="Brown E."/>
            <person name="Tallon L."/>
            <person name="Sadzewicz L."/>
            <person name="Sengamalay N."/>
            <person name="Ott S."/>
            <person name="Godinez A."/>
            <person name="Nagaraj S."/>
            <person name="Vavikolanu K."/>
            <person name="Aluvathingal J."/>
            <person name="Nadendla S."/>
            <person name="Sichtig H."/>
        </authorList>
    </citation>
    <scope>NUCLEOTIDE SEQUENCE [LARGE SCALE GENOMIC DNA]</scope>
    <source>
        <strain evidence="3 4">FDAARGOS_148</strain>
    </source>
</reference>
<accession>A0A2K0A6S4</accession>
<dbReference type="GO" id="GO:0008237">
    <property type="term" value="F:metallopeptidase activity"/>
    <property type="evidence" value="ECO:0007669"/>
    <property type="project" value="UniProtKB-KW"/>
</dbReference>
<dbReference type="GO" id="GO:0006508">
    <property type="term" value="P:proteolysis"/>
    <property type="evidence" value="ECO:0007669"/>
    <property type="project" value="UniProtKB-KW"/>
</dbReference>
<sequence length="246" mass="28268">MRRIWVAFLTIIIYGLAQFLPLLAQQLPFFKDLKGMELAKAGVYTQVILFVIAALLIIWLNSIIKNPTTLERGYKEPKRYILPWALLGFVVVMIYQMVASLITMWLVGQPQQSPNTERIMAIAKQLPVFILLISIVGPILEEYIFRKVIFGEIYNKIKGNRIVAFLIASIVSSILFAIAHNDVKFFFIYFGMGMLFSLAYVLTRRIAVPIIIHMLQNGFVVAVQFFFGDTVKHLQEQSNFIIHFLF</sequence>
<keyword evidence="3" id="KW-0378">Hydrolase</keyword>
<dbReference type="RefSeq" id="WP_037551241.1">
    <property type="nucleotide sequence ID" value="NZ_CAJCFZ010000017.1"/>
</dbReference>
<dbReference type="Proteomes" id="UP000053523">
    <property type="component" value="Unassembled WGS sequence"/>
</dbReference>
<keyword evidence="3" id="KW-0645">Protease</keyword>
<dbReference type="PANTHER" id="PTHR36435:SF6">
    <property type="entry name" value="ABORTIVE INFECTION PROTEIN"/>
    <property type="match status" value="1"/>
</dbReference>
<keyword evidence="3" id="KW-0482">Metalloprotease</keyword>
<evidence type="ECO:0000256" key="1">
    <source>
        <dbReference type="SAM" id="Phobius"/>
    </source>
</evidence>